<proteinExistence type="predicted"/>
<evidence type="ECO:0000256" key="2">
    <source>
        <dbReference type="ARBA" id="ARBA00022617"/>
    </source>
</evidence>
<keyword evidence="10" id="KW-1185">Reference proteome</keyword>
<protein>
    <submittedName>
        <fullName evidence="9">Cytochrome c553</fullName>
    </submittedName>
</protein>
<dbReference type="GO" id="GO:0046872">
    <property type="term" value="F:metal ion binding"/>
    <property type="evidence" value="ECO:0007669"/>
    <property type="project" value="UniProtKB-KW"/>
</dbReference>
<evidence type="ECO:0000256" key="3">
    <source>
        <dbReference type="ARBA" id="ARBA00022723"/>
    </source>
</evidence>
<dbReference type="OrthoDB" id="9808603at2"/>
<dbReference type="PROSITE" id="PS51007">
    <property type="entry name" value="CYTC"/>
    <property type="match status" value="1"/>
</dbReference>
<sequence length="103" mass="10859">MLRLTLTAALLAWAAPGLAEGDAEAGYKLARMCSACHGRDGAAVRANTPSIAGLDAEYISEQLMEYRSGGRVHPEMNIVAGGLKDDQISDLAAWFAAQEIPAQ</sequence>
<reference evidence="9 10" key="1">
    <citation type="submission" date="2016-10" db="EMBL/GenBank/DDBJ databases">
        <authorList>
            <person name="de Groot N.N."/>
        </authorList>
    </citation>
    <scope>NUCLEOTIDE SEQUENCE [LARGE SCALE GENOMIC DNA]</scope>
    <source>
        <strain evidence="9 10">DSM 15345</strain>
    </source>
</reference>
<dbReference type="SUPFAM" id="SSF46626">
    <property type="entry name" value="Cytochrome c"/>
    <property type="match status" value="1"/>
</dbReference>
<dbReference type="PANTHER" id="PTHR33751:SF9">
    <property type="entry name" value="CYTOCHROME C4"/>
    <property type="match status" value="1"/>
</dbReference>
<dbReference type="GO" id="GO:0020037">
    <property type="term" value="F:heme binding"/>
    <property type="evidence" value="ECO:0007669"/>
    <property type="project" value="InterPro"/>
</dbReference>
<evidence type="ECO:0000256" key="4">
    <source>
        <dbReference type="ARBA" id="ARBA00022982"/>
    </source>
</evidence>
<dbReference type="STRING" id="89524.SAMN05444370_101458"/>
<dbReference type="InterPro" id="IPR036909">
    <property type="entry name" value="Cyt_c-like_dom_sf"/>
</dbReference>
<evidence type="ECO:0000313" key="9">
    <source>
        <dbReference type="EMBL" id="SDZ80852.1"/>
    </source>
</evidence>
<feature type="domain" description="Cytochrome c" evidence="8">
    <location>
        <begin position="21"/>
        <end position="99"/>
    </location>
</feature>
<gene>
    <name evidence="9" type="ORF">SAMN05444370_101458</name>
</gene>
<keyword evidence="5 6" id="KW-0408">Iron</keyword>
<dbReference type="InterPro" id="IPR050597">
    <property type="entry name" value="Cytochrome_c_Oxidase_Subunit"/>
</dbReference>
<dbReference type="InterPro" id="IPR009056">
    <property type="entry name" value="Cyt_c-like_dom"/>
</dbReference>
<dbReference type="GO" id="GO:0009055">
    <property type="term" value="F:electron transfer activity"/>
    <property type="evidence" value="ECO:0007669"/>
    <property type="project" value="InterPro"/>
</dbReference>
<keyword evidence="2 6" id="KW-0349">Heme</keyword>
<feature type="chain" id="PRO_5011484963" evidence="7">
    <location>
        <begin position="20"/>
        <end position="103"/>
    </location>
</feature>
<feature type="signal peptide" evidence="7">
    <location>
        <begin position="1"/>
        <end position="19"/>
    </location>
</feature>
<dbReference type="Pfam" id="PF00034">
    <property type="entry name" value="Cytochrom_C"/>
    <property type="match status" value="1"/>
</dbReference>
<keyword evidence="4" id="KW-0249">Electron transport</keyword>
<organism evidence="9 10">
    <name type="scientific">Rubrimonas cliftonensis</name>
    <dbReference type="NCBI Taxonomy" id="89524"/>
    <lineage>
        <taxon>Bacteria</taxon>
        <taxon>Pseudomonadati</taxon>
        <taxon>Pseudomonadota</taxon>
        <taxon>Alphaproteobacteria</taxon>
        <taxon>Rhodobacterales</taxon>
        <taxon>Paracoccaceae</taxon>
        <taxon>Rubrimonas</taxon>
    </lineage>
</organism>
<dbReference type="Proteomes" id="UP000198703">
    <property type="component" value="Unassembled WGS sequence"/>
</dbReference>
<evidence type="ECO:0000256" key="1">
    <source>
        <dbReference type="ARBA" id="ARBA00022448"/>
    </source>
</evidence>
<dbReference type="RefSeq" id="WP_093247932.1">
    <property type="nucleotide sequence ID" value="NZ_FNQM01000001.1"/>
</dbReference>
<evidence type="ECO:0000313" key="10">
    <source>
        <dbReference type="Proteomes" id="UP000198703"/>
    </source>
</evidence>
<dbReference type="EMBL" id="FNQM01000001">
    <property type="protein sequence ID" value="SDZ80852.1"/>
    <property type="molecule type" value="Genomic_DNA"/>
</dbReference>
<dbReference type="AlphaFoldDB" id="A0A1H3W3D1"/>
<dbReference type="Gene3D" id="1.10.760.10">
    <property type="entry name" value="Cytochrome c-like domain"/>
    <property type="match status" value="1"/>
</dbReference>
<name>A0A1H3W3D1_9RHOB</name>
<keyword evidence="1" id="KW-0813">Transport</keyword>
<dbReference type="PANTHER" id="PTHR33751">
    <property type="entry name" value="CBB3-TYPE CYTOCHROME C OXIDASE SUBUNIT FIXP"/>
    <property type="match status" value="1"/>
</dbReference>
<evidence type="ECO:0000259" key="8">
    <source>
        <dbReference type="PROSITE" id="PS51007"/>
    </source>
</evidence>
<keyword evidence="3 6" id="KW-0479">Metal-binding</keyword>
<accession>A0A1H3W3D1</accession>
<evidence type="ECO:0000256" key="7">
    <source>
        <dbReference type="SAM" id="SignalP"/>
    </source>
</evidence>
<evidence type="ECO:0000256" key="6">
    <source>
        <dbReference type="PROSITE-ProRule" id="PRU00433"/>
    </source>
</evidence>
<evidence type="ECO:0000256" key="5">
    <source>
        <dbReference type="ARBA" id="ARBA00023004"/>
    </source>
</evidence>
<keyword evidence="7" id="KW-0732">Signal</keyword>